<gene>
    <name evidence="10" type="ORF">GCM10011366_07610</name>
</gene>
<dbReference type="AlphaFoldDB" id="A0A917BJ10"/>
<dbReference type="SUPFAM" id="SSF89623">
    <property type="entry name" value="Ribose/Galactose isomerase RpiB/AlsB"/>
    <property type="match status" value="1"/>
</dbReference>
<evidence type="ECO:0000256" key="6">
    <source>
        <dbReference type="ARBA" id="ARBA00014007"/>
    </source>
</evidence>
<dbReference type="GO" id="GO:0019316">
    <property type="term" value="P:D-allose catabolic process"/>
    <property type="evidence" value="ECO:0007669"/>
    <property type="project" value="TreeGrafter"/>
</dbReference>
<keyword evidence="11" id="KW-1185">Reference proteome</keyword>
<dbReference type="PANTHER" id="PTHR30345:SF0">
    <property type="entry name" value="DNA DAMAGE-REPAIR_TOLERATION PROTEIN DRT102"/>
    <property type="match status" value="1"/>
</dbReference>
<dbReference type="GO" id="GO:0009052">
    <property type="term" value="P:pentose-phosphate shunt, non-oxidative branch"/>
    <property type="evidence" value="ECO:0007669"/>
    <property type="project" value="TreeGrafter"/>
</dbReference>
<sequence>MRIHIGGDHAAYELQRDLVTWLGEQGHEVVDHGPLDYDALDDYPVFVLRAAEAVAADPDSLGIVLGGSGNGEQMAANKVAGIRAALAYNPELATLAREHNDARVLSVGARMHSVEEAHAIVSAFLDTPFSGEERHQRRIDMMSAYEQDGTLPPLP</sequence>
<dbReference type="EMBL" id="BMEM01000001">
    <property type="protein sequence ID" value="GGF42282.1"/>
    <property type="molecule type" value="Genomic_DNA"/>
</dbReference>
<evidence type="ECO:0000256" key="3">
    <source>
        <dbReference type="ARBA" id="ARBA00008754"/>
    </source>
</evidence>
<feature type="binding site" evidence="9">
    <location>
        <begin position="67"/>
        <end position="71"/>
    </location>
    <ligand>
        <name>D-ribulose 5-phosphate</name>
        <dbReference type="ChEBI" id="CHEBI:58121"/>
    </ligand>
</feature>
<organism evidence="10 11">
    <name type="scientific">Ornithinimicrobium tianjinense</name>
    <dbReference type="NCBI Taxonomy" id="1195761"/>
    <lineage>
        <taxon>Bacteria</taxon>
        <taxon>Bacillati</taxon>
        <taxon>Actinomycetota</taxon>
        <taxon>Actinomycetes</taxon>
        <taxon>Micrococcales</taxon>
        <taxon>Ornithinimicrobiaceae</taxon>
        <taxon>Ornithinimicrobium</taxon>
    </lineage>
</organism>
<evidence type="ECO:0000256" key="2">
    <source>
        <dbReference type="ARBA" id="ARBA00004988"/>
    </source>
</evidence>
<dbReference type="Proteomes" id="UP000605670">
    <property type="component" value="Unassembled WGS sequence"/>
</dbReference>
<feature type="binding site" evidence="9">
    <location>
        <position position="138"/>
    </location>
    <ligand>
        <name>D-ribulose 5-phosphate</name>
        <dbReference type="ChEBI" id="CHEBI:58121"/>
    </ligand>
</feature>
<dbReference type="GO" id="GO:0004751">
    <property type="term" value="F:ribose-5-phosphate isomerase activity"/>
    <property type="evidence" value="ECO:0007669"/>
    <property type="project" value="UniProtKB-EC"/>
</dbReference>
<dbReference type="Pfam" id="PF02502">
    <property type="entry name" value="LacAB_rpiB"/>
    <property type="match status" value="1"/>
</dbReference>
<dbReference type="InterPro" id="IPR011860">
    <property type="entry name" value="Rib-5-P_Isoase_Actino"/>
</dbReference>
<evidence type="ECO:0000256" key="9">
    <source>
        <dbReference type="PIRSR" id="PIRSR005384-2"/>
    </source>
</evidence>
<proteinExistence type="inferred from homology"/>
<reference evidence="10" key="2">
    <citation type="submission" date="2020-09" db="EMBL/GenBank/DDBJ databases">
        <authorList>
            <person name="Sun Q."/>
            <person name="Zhou Y."/>
        </authorList>
    </citation>
    <scope>NUCLEOTIDE SEQUENCE</scope>
    <source>
        <strain evidence="10">CGMCC 1.12160</strain>
    </source>
</reference>
<reference evidence="10" key="1">
    <citation type="journal article" date="2014" name="Int. J. Syst. Evol. Microbiol.">
        <title>Complete genome sequence of Corynebacterium casei LMG S-19264T (=DSM 44701T), isolated from a smear-ripened cheese.</title>
        <authorList>
            <consortium name="US DOE Joint Genome Institute (JGI-PGF)"/>
            <person name="Walter F."/>
            <person name="Albersmeier A."/>
            <person name="Kalinowski J."/>
            <person name="Ruckert C."/>
        </authorList>
    </citation>
    <scope>NUCLEOTIDE SEQUENCE</scope>
    <source>
        <strain evidence="10">CGMCC 1.12160</strain>
    </source>
</reference>
<dbReference type="NCBIfam" id="NF004051">
    <property type="entry name" value="PRK05571.1"/>
    <property type="match status" value="1"/>
</dbReference>
<dbReference type="NCBIfam" id="TIGR02133">
    <property type="entry name" value="RPI_actino"/>
    <property type="match status" value="1"/>
</dbReference>
<evidence type="ECO:0000256" key="1">
    <source>
        <dbReference type="ARBA" id="ARBA00001713"/>
    </source>
</evidence>
<dbReference type="NCBIfam" id="TIGR00689">
    <property type="entry name" value="rpiB_lacA_lacB"/>
    <property type="match status" value="1"/>
</dbReference>
<feature type="binding site" evidence="9">
    <location>
        <position position="110"/>
    </location>
    <ligand>
        <name>D-ribulose 5-phosphate</name>
        <dbReference type="ChEBI" id="CHEBI:58121"/>
    </ligand>
</feature>
<evidence type="ECO:0000313" key="10">
    <source>
        <dbReference type="EMBL" id="GGF42282.1"/>
    </source>
</evidence>
<feature type="binding site" evidence="9">
    <location>
        <position position="100"/>
    </location>
    <ligand>
        <name>D-ribulose 5-phosphate</name>
        <dbReference type="ChEBI" id="CHEBI:58121"/>
    </ligand>
</feature>
<evidence type="ECO:0000256" key="5">
    <source>
        <dbReference type="ARBA" id="ARBA00011959"/>
    </source>
</evidence>
<dbReference type="PANTHER" id="PTHR30345">
    <property type="entry name" value="RIBOSE-5-PHOSPHATE ISOMERASE B"/>
    <property type="match status" value="1"/>
</dbReference>
<evidence type="ECO:0000256" key="7">
    <source>
        <dbReference type="ARBA" id="ARBA00023235"/>
    </source>
</evidence>
<evidence type="ECO:0000313" key="11">
    <source>
        <dbReference type="Proteomes" id="UP000605670"/>
    </source>
</evidence>
<dbReference type="RefSeq" id="WP_188428254.1">
    <property type="nucleotide sequence ID" value="NZ_BAABKH010000002.1"/>
</dbReference>
<dbReference type="InterPro" id="IPR036569">
    <property type="entry name" value="RpiB_LacA_LacB_sf"/>
</dbReference>
<accession>A0A917BJ10</accession>
<evidence type="ECO:0000256" key="8">
    <source>
        <dbReference type="ARBA" id="ARBA00032117"/>
    </source>
</evidence>
<dbReference type="EC" id="5.3.1.6" evidence="5"/>
<comment type="subunit">
    <text evidence="4">Homodimer.</text>
</comment>
<dbReference type="Gene3D" id="3.40.1400.10">
    <property type="entry name" value="Sugar-phosphate isomerase, RpiB/LacA/LacB"/>
    <property type="match status" value="1"/>
</dbReference>
<comment type="catalytic activity">
    <reaction evidence="1">
        <text>aldehydo-D-ribose 5-phosphate = D-ribulose 5-phosphate</text>
        <dbReference type="Rhea" id="RHEA:14657"/>
        <dbReference type="ChEBI" id="CHEBI:58121"/>
        <dbReference type="ChEBI" id="CHEBI:58273"/>
        <dbReference type="EC" id="5.3.1.6"/>
    </reaction>
</comment>
<comment type="similarity">
    <text evidence="3">Belongs to the LacAB/RpiB family.</text>
</comment>
<name>A0A917BJ10_9MICO</name>
<keyword evidence="7 10" id="KW-0413">Isomerase</keyword>
<feature type="binding site" evidence="9">
    <location>
        <begin position="8"/>
        <end position="9"/>
    </location>
    <ligand>
        <name>D-ribulose 5-phosphate</name>
        <dbReference type="ChEBI" id="CHEBI:58121"/>
    </ligand>
</feature>
<comment type="pathway">
    <text evidence="2">Carbohydrate degradation; pentose phosphate pathway; D-ribose 5-phosphate from D-ribulose 5-phosphate (non-oxidative stage): step 1/1.</text>
</comment>
<dbReference type="InterPro" id="IPR003500">
    <property type="entry name" value="RpiB_LacA_LacB"/>
</dbReference>
<feature type="binding site" evidence="9">
    <location>
        <position position="134"/>
    </location>
    <ligand>
        <name>D-ribulose 5-phosphate</name>
        <dbReference type="ChEBI" id="CHEBI:58121"/>
    </ligand>
</feature>
<dbReference type="PIRSF" id="PIRSF005384">
    <property type="entry name" value="RpiB_LacA_B"/>
    <property type="match status" value="1"/>
</dbReference>
<comment type="caution">
    <text evidence="10">The sequence shown here is derived from an EMBL/GenBank/DDBJ whole genome shotgun (WGS) entry which is preliminary data.</text>
</comment>
<evidence type="ECO:0000256" key="4">
    <source>
        <dbReference type="ARBA" id="ARBA00011738"/>
    </source>
</evidence>
<protein>
    <recommendedName>
        <fullName evidence="6">Ribose-5-phosphate isomerase B</fullName>
        <ecNumber evidence="5">5.3.1.6</ecNumber>
    </recommendedName>
    <alternativeName>
        <fullName evidence="8">Phosphoriboisomerase B</fullName>
    </alternativeName>
</protein>